<feature type="domain" description="Pesticidal crystal protein" evidence="9">
    <location>
        <begin position="177"/>
        <end position="371"/>
    </location>
</feature>
<keyword evidence="4" id="KW-0843">Virulence</keyword>
<dbReference type="Pfam" id="PF03945">
    <property type="entry name" value="Endotoxin_N"/>
    <property type="match status" value="1"/>
</dbReference>
<dbReference type="InterPro" id="IPR008979">
    <property type="entry name" value="Galactose-bd-like_sf"/>
</dbReference>
<sequence>MYLNVVSSVYHTMRSIAIMLLFQILKCSHCKNMAVTCCNLQERLNLNTFHMHKASGSYLYSLHIQDKRPHIRNIRGGLYMNLNDNKNEFEIMDNGNMAYQPRYPLANAPGSELQAMNYKDWIDMYERSTNGNMLLQNMGATLGVALAVTAFILSVSFPVASAAVGIVSLLMPMYWPSSSGNSQDVWKNFMDSAEALMDQKIAYQKRQSAVLQLQVVQSRLKDYQQAVCNLKRDPNNENYKSLVRDAFDDADDSLKEVMINFGAESDEVLLLNSYAQAANLHLLLLRDVVKFGRDWGMKELQVEQYYDNPPNRPGNPGMVQLLAIYTDHCTRWYQEGAQVQYNTLDWNKFNDYRRDMTIMVLDIVSIWPTYDPFYYEYPAKIQLTRKVYTRVFGEYPKNRIDEVEWMVPTPRLFLWLDKLTFYRRNEELGQYAGITQRFKTTFDSQSLDYTQGMQTDLFDVVEINSGQINNRLSLNGVWKTSNVLGQYSGAATVQTFSFYLLQSEDPYNPITLGNVYNTISNTTYGLPCSTNTTGCTSNPCEPCNLSTSQESVCDIPGRITHTLATVNCGGWYENLRYFAYSWAHISVTVNNVITPSKTITQIPAVKAYNTTGNVISGTQSTGGDLVELPANSSLQMILTHLPGDKISGYRMRIRYAAKQPVTILVGHSSDFGEKLSSFELPATYSGGSLTYNAFGYKETLTILSQQVEYIGFVGFRSTNATVIIDKIEFIPIEGSVEEYEANQDVEKARKAVNALFTNDAKNALKLNVTDYAVVQAANLVECVPDEFHTQEKMILLDQVKFAKRLSQARNLLNYGDFESSDWSGENGWRTSHHVHVASDNPIFKGHYLHMPGAMSPQFSNNVYPTYAYQKVDESKLKSYTRYLVRGFVGNSKDLELLVERYGKDVHVEMDVPNDIRYALPTNECGSFDRCRPASYQARTPHTCTCKDTTSMHTDCQCQNKVNRTSADMYTNGSPSRVMYADEFHSHQSCGCKNNDRYQNGTHPQKSCGCKDPHVFSYHIDTGCVDQEENLGLFFALKIASENGVANIDNLEIIEAQPLTGEALARVKKREQKWKQEMARKRLQTEKAVQAAQGAIQNLFTNAQHNRLKFETLFPQIVHAEKLVEQIPYVHHPFLSGALPTVPGMNFEIIQQLLAVIGNARALYEQRNLVRNGTFSSGTGSWKVTEGVKVQPLQNTSVLVLSEWSHEASQQVRIDPNRGYVLRVTARKEGAGKGTVTMSDCADYTETLTFTSCDFNTSGSQTMTSGTLSGFVTKTLEIFPDTDRIRIDTSETEGTFKIESVELICMEHMEDHMYDIAGNVVEEMRYLDSSRSMGGTLDAMCYTKIGEFGC</sequence>
<evidence type="ECO:0000259" key="10">
    <source>
        <dbReference type="Pfam" id="PF17997"/>
    </source>
</evidence>
<dbReference type="InterPro" id="IPR048645">
    <property type="entry name" value="Cry1Ac-like_dom-VII"/>
</dbReference>
<dbReference type="Gene3D" id="2.100.10.10">
    <property type="entry name" value="Pesticidal crystal protein, central domain"/>
    <property type="match status" value="1"/>
</dbReference>
<keyword evidence="6" id="KW-0812">Transmembrane</keyword>
<dbReference type="Pfam" id="PF21463">
    <property type="entry name" value="Cry1Ac_dom-VII"/>
    <property type="match status" value="1"/>
</dbReference>
<organism evidence="12">
    <name type="scientific">Bacillus thuringiensis</name>
    <dbReference type="NCBI Taxonomy" id="1428"/>
    <lineage>
        <taxon>Bacteria</taxon>
        <taxon>Bacillati</taxon>
        <taxon>Bacillota</taxon>
        <taxon>Bacilli</taxon>
        <taxon>Bacillales</taxon>
        <taxon>Bacillaceae</taxon>
        <taxon>Bacillus</taxon>
        <taxon>Bacillus cereus group</taxon>
    </lineage>
</organism>
<dbReference type="GO" id="GO:0005102">
    <property type="term" value="F:signaling receptor binding"/>
    <property type="evidence" value="ECO:0007669"/>
    <property type="project" value="InterPro"/>
</dbReference>
<dbReference type="EMBL" id="KC156656">
    <property type="protein sequence ID" value="AGU13821.1"/>
    <property type="molecule type" value="Genomic_DNA"/>
</dbReference>
<feature type="domain" description="Pesticidal crystal protein Cry" evidence="10">
    <location>
        <begin position="1002"/>
        <end position="1054"/>
    </location>
</feature>
<reference evidence="12" key="1">
    <citation type="submission" date="2012-11" db="EMBL/GenBank/DDBJ databases">
        <title>Pesticidal proteins from microbes.</title>
        <authorList>
            <person name="Sampson K.S."/>
        </authorList>
    </citation>
    <scope>NUCLEOTIDE SEQUENCE</scope>
    <source>
        <strain evidence="12">ARP055</strain>
    </source>
</reference>
<dbReference type="Pfam" id="PF17997">
    <property type="entry name" value="Cry1Ac_D5"/>
    <property type="match status" value="2"/>
</dbReference>
<dbReference type="InterPro" id="IPR036716">
    <property type="entry name" value="Pest_crys_N_sf"/>
</dbReference>
<dbReference type="PANTHER" id="PTHR37003:SF2">
    <property type="entry name" value="PESTICIDAL CRYSTAL PROTEIN N-TERMINAL DOMAIN-CONTAINING PROTEIN"/>
    <property type="match status" value="1"/>
</dbReference>
<evidence type="ECO:0000259" key="9">
    <source>
        <dbReference type="Pfam" id="PF03945"/>
    </source>
</evidence>
<proteinExistence type="inferred from homology"/>
<dbReference type="Gene3D" id="1.20.190.10">
    <property type="entry name" value="Pesticidal crystal protein, N-terminal domain"/>
    <property type="match status" value="1"/>
</dbReference>
<feature type="transmembrane region" description="Helical" evidence="6">
    <location>
        <begin position="142"/>
        <end position="175"/>
    </location>
</feature>
<feature type="domain" description="Cry1Ac-like" evidence="11">
    <location>
        <begin position="1174"/>
        <end position="1251"/>
    </location>
</feature>
<dbReference type="CDD" id="cd04085">
    <property type="entry name" value="delta_endotoxin_C"/>
    <property type="match status" value="1"/>
</dbReference>
<evidence type="ECO:0000256" key="4">
    <source>
        <dbReference type="ARBA" id="ARBA00023026"/>
    </source>
</evidence>
<feature type="domain" description="Pesticidal crystal protein" evidence="8">
    <location>
        <begin position="599"/>
        <end position="733"/>
    </location>
</feature>
<evidence type="ECO:0000256" key="2">
    <source>
        <dbReference type="ARBA" id="ARBA00022656"/>
    </source>
</evidence>
<evidence type="ECO:0000256" key="3">
    <source>
        <dbReference type="ARBA" id="ARBA00022969"/>
    </source>
</evidence>
<dbReference type="InterPro" id="IPR041587">
    <property type="entry name" value="Cry_V"/>
</dbReference>
<feature type="domain" description="Pesticidal crystal protein Cry" evidence="10">
    <location>
        <begin position="813"/>
        <end position="939"/>
    </location>
</feature>
<dbReference type="InterPro" id="IPR036399">
    <property type="entry name" value="Pest_cryst_cen_dom_sf"/>
</dbReference>
<evidence type="ECO:0000259" key="11">
    <source>
        <dbReference type="Pfam" id="PF21463"/>
    </source>
</evidence>
<dbReference type="SUPFAM" id="SSF51096">
    <property type="entry name" value="delta-Endotoxin (insectocide), middle domain"/>
    <property type="match status" value="1"/>
</dbReference>
<keyword evidence="6" id="KW-1133">Transmembrane helix</keyword>
<accession>U5KRG6</accession>
<evidence type="ECO:0000256" key="1">
    <source>
        <dbReference type="ARBA" id="ARBA00007819"/>
    </source>
</evidence>
<evidence type="ECO:0000259" key="7">
    <source>
        <dbReference type="Pfam" id="PF00555"/>
    </source>
</evidence>
<evidence type="ECO:0000259" key="8">
    <source>
        <dbReference type="Pfam" id="PF03944"/>
    </source>
</evidence>
<keyword evidence="2" id="KW-0800">Toxin</keyword>
<dbReference type="InterPro" id="IPR005639">
    <property type="entry name" value="Pest_crys_dom_I"/>
</dbReference>
<evidence type="ECO:0000256" key="5">
    <source>
        <dbReference type="ARBA" id="ARBA00029653"/>
    </source>
</evidence>
<comment type="similarity">
    <text evidence="1">Belongs to the delta endotoxin family.</text>
</comment>
<evidence type="ECO:0000256" key="6">
    <source>
        <dbReference type="SAM" id="Phobius"/>
    </source>
</evidence>
<dbReference type="SUPFAM" id="SSF49785">
    <property type="entry name" value="Galactose-binding domain-like"/>
    <property type="match status" value="1"/>
</dbReference>
<keyword evidence="3" id="KW-0749">Sporulation</keyword>
<dbReference type="Pfam" id="PF00555">
    <property type="entry name" value="Endotoxin_M"/>
    <property type="match status" value="1"/>
</dbReference>
<protein>
    <recommendedName>
        <fullName evidence="5">Crystaline entomocidal protoxin</fullName>
    </recommendedName>
</protein>
<dbReference type="Gene3D" id="2.60.120.260">
    <property type="entry name" value="Galactose-binding domain-like"/>
    <property type="match status" value="2"/>
</dbReference>
<dbReference type="InterPro" id="IPR005638">
    <property type="entry name" value="Pest_crys_dom-III"/>
</dbReference>
<dbReference type="InterPro" id="IPR038979">
    <property type="entry name" value="Pest_crys"/>
</dbReference>
<dbReference type="PANTHER" id="PTHR37003">
    <property type="entry name" value="ENDOTOXIN_N DOMAIN-CONTAINING PROTEIN-RELATED"/>
    <property type="match status" value="1"/>
</dbReference>
<dbReference type="GO" id="GO:0001907">
    <property type="term" value="P:symbiont-mediated killing of host cell"/>
    <property type="evidence" value="ECO:0007669"/>
    <property type="project" value="InterPro"/>
</dbReference>
<dbReference type="InterPro" id="IPR001178">
    <property type="entry name" value="Pest_cryst_dom_II"/>
</dbReference>
<dbReference type="GO" id="GO:0090729">
    <property type="term" value="F:toxin activity"/>
    <property type="evidence" value="ECO:0007669"/>
    <property type="project" value="UniProtKB-KW"/>
</dbReference>
<dbReference type="GO" id="GO:0030435">
    <property type="term" value="P:sporulation resulting in formation of a cellular spore"/>
    <property type="evidence" value="ECO:0007669"/>
    <property type="project" value="UniProtKB-KW"/>
</dbReference>
<keyword evidence="6" id="KW-0472">Membrane</keyword>
<dbReference type="Pfam" id="PF03944">
    <property type="entry name" value="Endotoxin_C"/>
    <property type="match status" value="1"/>
</dbReference>
<name>U5KRG6_BACTU</name>
<feature type="domain" description="Pesticidal crystal protein" evidence="7">
    <location>
        <begin position="380"/>
        <end position="588"/>
    </location>
</feature>
<dbReference type="SUPFAM" id="SSF56849">
    <property type="entry name" value="delta-Endotoxin (insectocide), N-terminal domain"/>
    <property type="match status" value="1"/>
</dbReference>
<evidence type="ECO:0000313" key="12">
    <source>
        <dbReference type="EMBL" id="AGU13821.1"/>
    </source>
</evidence>